<keyword evidence="2" id="KW-1185">Reference proteome</keyword>
<dbReference type="EMBL" id="JRES01001125">
    <property type="protein sequence ID" value="KNC25283.1"/>
    <property type="molecule type" value="Genomic_DNA"/>
</dbReference>
<sequence length="168" mass="19179">MLKKCYSVPMTTFRRDFVALQQLDNIDRRYIVEVVANATVEPIVAADDCDDLNGCACVSVVPVWHYAVEAGYCYWWHLRELIFRKSIYVLVVVVGQIRIAVVAFVADDETSFVDAAADVVEPKLESLLVDADTWPVVELKQFVFAVVVPPIDRRWDDEVEEQQWLLSP</sequence>
<comment type="caution">
    <text evidence="1">The sequence shown here is derived from an EMBL/GenBank/DDBJ whole genome shotgun (WGS) entry which is preliminary data.</text>
</comment>
<name>A0A0L0BZ19_LUCCU</name>
<organism evidence="1 2">
    <name type="scientific">Lucilia cuprina</name>
    <name type="common">Green bottle fly</name>
    <name type="synonym">Australian sheep blowfly</name>
    <dbReference type="NCBI Taxonomy" id="7375"/>
    <lineage>
        <taxon>Eukaryota</taxon>
        <taxon>Metazoa</taxon>
        <taxon>Ecdysozoa</taxon>
        <taxon>Arthropoda</taxon>
        <taxon>Hexapoda</taxon>
        <taxon>Insecta</taxon>
        <taxon>Pterygota</taxon>
        <taxon>Neoptera</taxon>
        <taxon>Endopterygota</taxon>
        <taxon>Diptera</taxon>
        <taxon>Brachycera</taxon>
        <taxon>Muscomorpha</taxon>
        <taxon>Oestroidea</taxon>
        <taxon>Calliphoridae</taxon>
        <taxon>Luciliinae</taxon>
        <taxon>Lucilia</taxon>
    </lineage>
</organism>
<protein>
    <submittedName>
        <fullName evidence="1">Uncharacterized protein</fullName>
    </submittedName>
</protein>
<gene>
    <name evidence="1" type="ORF">FF38_02551</name>
</gene>
<dbReference type="Proteomes" id="UP000037069">
    <property type="component" value="Unassembled WGS sequence"/>
</dbReference>
<reference evidence="1 2" key="1">
    <citation type="journal article" date="2015" name="Nat. Commun.">
        <title>Lucilia cuprina genome unlocks parasitic fly biology to underpin future interventions.</title>
        <authorList>
            <person name="Anstead C.A."/>
            <person name="Korhonen P.K."/>
            <person name="Young N.D."/>
            <person name="Hall R.S."/>
            <person name="Jex A.R."/>
            <person name="Murali S.C."/>
            <person name="Hughes D.S."/>
            <person name="Lee S.F."/>
            <person name="Perry T."/>
            <person name="Stroehlein A.J."/>
            <person name="Ansell B.R."/>
            <person name="Breugelmans B."/>
            <person name="Hofmann A."/>
            <person name="Qu J."/>
            <person name="Dugan S."/>
            <person name="Lee S.L."/>
            <person name="Chao H."/>
            <person name="Dinh H."/>
            <person name="Han Y."/>
            <person name="Doddapaneni H.V."/>
            <person name="Worley K.C."/>
            <person name="Muzny D.M."/>
            <person name="Ioannidis P."/>
            <person name="Waterhouse R.M."/>
            <person name="Zdobnov E.M."/>
            <person name="James P.J."/>
            <person name="Bagnall N.H."/>
            <person name="Kotze A.C."/>
            <person name="Gibbs R.A."/>
            <person name="Richards S."/>
            <person name="Batterham P."/>
            <person name="Gasser R.B."/>
        </authorList>
    </citation>
    <scope>NUCLEOTIDE SEQUENCE [LARGE SCALE GENOMIC DNA]</scope>
    <source>
        <strain evidence="1 2">LS</strain>
        <tissue evidence="1">Full body</tissue>
    </source>
</reference>
<evidence type="ECO:0000313" key="1">
    <source>
        <dbReference type="EMBL" id="KNC25283.1"/>
    </source>
</evidence>
<evidence type="ECO:0000313" key="2">
    <source>
        <dbReference type="Proteomes" id="UP000037069"/>
    </source>
</evidence>
<accession>A0A0L0BZ19</accession>
<proteinExistence type="predicted"/>
<dbReference type="AlphaFoldDB" id="A0A0L0BZ19"/>